<dbReference type="SUPFAM" id="SSF53067">
    <property type="entry name" value="Actin-like ATPase domain"/>
    <property type="match status" value="1"/>
</dbReference>
<dbReference type="InterPro" id="IPR000600">
    <property type="entry name" value="ROK"/>
</dbReference>
<proteinExistence type="inferred from homology"/>
<dbReference type="CDD" id="cd23763">
    <property type="entry name" value="ASKHA_ATPase_ROK"/>
    <property type="match status" value="1"/>
</dbReference>
<keyword evidence="3" id="KW-0119">Carbohydrate metabolism</keyword>
<dbReference type="InterPro" id="IPR036388">
    <property type="entry name" value="WH-like_DNA-bd_sf"/>
</dbReference>
<keyword evidence="5" id="KW-1185">Reference proteome</keyword>
<comment type="function">
    <text evidence="1">Transcriptional repressor of xylose-utilizing enzymes.</text>
</comment>
<keyword evidence="3" id="KW-0859">Xylose metabolism</keyword>
<dbReference type="InterPro" id="IPR036390">
    <property type="entry name" value="WH_DNA-bd_sf"/>
</dbReference>
<accession>A0ABS7D5V7</accession>
<gene>
    <name evidence="4" type="ORF">K0T92_11245</name>
</gene>
<sequence>MNDLPATPKDMKMVILSGIRTALLSLGSATKAELSTKLGISFPTISKFFAQMEREGELVVAGIDNSSGGRRATRYAYNPEFMLGVAIFLEKTETNYAIFNCLGEVKEKGTAPSVLMDDIQGLSKHIEAIILRYPKISALAIGVPGSVNNGRIIHIPDYEQFHDFDLKGFFEERLSIPVVVENDMNAAVLGYYNNKSNNDNPSLIYLYFGQNGPGAGILINGDVVRGSTFFSGEVSFVPQYDNRNFQQALQHDNGTDPLILHEERADAISRLVASCTAIINPHTIIFCHEEVDAAILHQIASRSAVYIPAEHLPALTMSDWKQDYLNGLQKLGLNLMITAMTR</sequence>
<evidence type="ECO:0000313" key="4">
    <source>
        <dbReference type="EMBL" id="MBW7475324.1"/>
    </source>
</evidence>
<protein>
    <submittedName>
        <fullName evidence="4">ROK family protein</fullName>
    </submittedName>
</protein>
<comment type="caution">
    <text evidence="4">The sequence shown here is derived from an EMBL/GenBank/DDBJ whole genome shotgun (WGS) entry which is preliminary data.</text>
</comment>
<dbReference type="Gene3D" id="3.30.420.40">
    <property type="match status" value="2"/>
</dbReference>
<reference evidence="4 5" key="1">
    <citation type="submission" date="2021-07" db="EMBL/GenBank/DDBJ databases">
        <title>Paenibacillus radiodurans sp. nov., isolated from the southeastern edge of Tengger Desert.</title>
        <authorList>
            <person name="Zhang G."/>
        </authorList>
    </citation>
    <scope>NUCLEOTIDE SEQUENCE [LARGE SCALE GENOMIC DNA]</scope>
    <source>
        <strain evidence="4 5">DT7-4</strain>
    </source>
</reference>
<dbReference type="PANTHER" id="PTHR18964:SF149">
    <property type="entry name" value="BIFUNCTIONAL UDP-N-ACETYLGLUCOSAMINE 2-EPIMERASE_N-ACETYLMANNOSAMINE KINASE"/>
    <property type="match status" value="1"/>
</dbReference>
<dbReference type="EMBL" id="JAHZIJ010000006">
    <property type="protein sequence ID" value="MBW7475324.1"/>
    <property type="molecule type" value="Genomic_DNA"/>
</dbReference>
<dbReference type="PANTHER" id="PTHR18964">
    <property type="entry name" value="ROK (REPRESSOR, ORF, KINASE) FAMILY"/>
    <property type="match status" value="1"/>
</dbReference>
<dbReference type="RefSeq" id="WP_219872566.1">
    <property type="nucleotide sequence ID" value="NZ_JAHZIJ010000006.1"/>
</dbReference>
<name>A0ABS7D5V7_9BACL</name>
<evidence type="ECO:0000256" key="3">
    <source>
        <dbReference type="ARBA" id="ARBA00022629"/>
    </source>
</evidence>
<dbReference type="InterPro" id="IPR043129">
    <property type="entry name" value="ATPase_NBD"/>
</dbReference>
<evidence type="ECO:0000256" key="2">
    <source>
        <dbReference type="ARBA" id="ARBA00006479"/>
    </source>
</evidence>
<dbReference type="Pfam" id="PF00480">
    <property type="entry name" value="ROK"/>
    <property type="match status" value="1"/>
</dbReference>
<organism evidence="4 5">
    <name type="scientific">Paenibacillus oenotherae</name>
    <dbReference type="NCBI Taxonomy" id="1435645"/>
    <lineage>
        <taxon>Bacteria</taxon>
        <taxon>Bacillati</taxon>
        <taxon>Bacillota</taxon>
        <taxon>Bacilli</taxon>
        <taxon>Bacillales</taxon>
        <taxon>Paenibacillaceae</taxon>
        <taxon>Paenibacillus</taxon>
    </lineage>
</organism>
<dbReference type="Gene3D" id="1.10.10.10">
    <property type="entry name" value="Winged helix-like DNA-binding domain superfamily/Winged helix DNA-binding domain"/>
    <property type="match status" value="1"/>
</dbReference>
<dbReference type="Proteomes" id="UP000812277">
    <property type="component" value="Unassembled WGS sequence"/>
</dbReference>
<evidence type="ECO:0000256" key="1">
    <source>
        <dbReference type="ARBA" id="ARBA00002486"/>
    </source>
</evidence>
<comment type="similarity">
    <text evidence="2">Belongs to the ROK (NagC/XylR) family.</text>
</comment>
<dbReference type="SUPFAM" id="SSF46785">
    <property type="entry name" value="Winged helix' DNA-binding domain"/>
    <property type="match status" value="1"/>
</dbReference>
<evidence type="ECO:0000313" key="5">
    <source>
        <dbReference type="Proteomes" id="UP000812277"/>
    </source>
</evidence>